<dbReference type="CTD" id="43804"/>
<name>A0A8B7NH47_HYAAZ</name>
<reference evidence="10" key="1">
    <citation type="submission" date="2025-08" db="UniProtKB">
        <authorList>
            <consortium name="RefSeq"/>
        </authorList>
    </citation>
    <scope>IDENTIFICATION</scope>
    <source>
        <tissue evidence="10">Whole organism</tissue>
    </source>
</reference>
<dbReference type="OrthoDB" id="5949851at2759"/>
<dbReference type="PROSITE" id="PS51362">
    <property type="entry name" value="TGF_BETA_2"/>
    <property type="match status" value="1"/>
</dbReference>
<dbReference type="SMART" id="SM00204">
    <property type="entry name" value="TGFB"/>
    <property type="match status" value="1"/>
</dbReference>
<dbReference type="Pfam" id="PF00019">
    <property type="entry name" value="TGF_beta"/>
    <property type="match status" value="1"/>
</dbReference>
<dbReference type="Gene3D" id="2.10.90.10">
    <property type="entry name" value="Cystine-knot cytokines"/>
    <property type="match status" value="1"/>
</dbReference>
<accession>A0A8B7NH47</accession>
<feature type="region of interest" description="Disordered" evidence="7">
    <location>
        <begin position="116"/>
        <end position="161"/>
    </location>
</feature>
<feature type="region of interest" description="Disordered" evidence="7">
    <location>
        <begin position="46"/>
        <end position="74"/>
    </location>
</feature>
<keyword evidence="3" id="KW-0964">Secreted</keyword>
<dbReference type="GeneID" id="108670017"/>
<dbReference type="InterPro" id="IPR015615">
    <property type="entry name" value="TGF-beta-rel"/>
</dbReference>
<feature type="compositionally biased region" description="Basic and acidic residues" evidence="7">
    <location>
        <begin position="173"/>
        <end position="190"/>
    </location>
</feature>
<evidence type="ECO:0000256" key="3">
    <source>
        <dbReference type="ARBA" id="ARBA00022525"/>
    </source>
</evidence>
<dbReference type="SUPFAM" id="SSF57501">
    <property type="entry name" value="Cystine-knot cytokines"/>
    <property type="match status" value="1"/>
</dbReference>
<evidence type="ECO:0000256" key="5">
    <source>
        <dbReference type="ARBA" id="ARBA00023157"/>
    </source>
</evidence>
<organism evidence="9 10">
    <name type="scientific">Hyalella azteca</name>
    <name type="common">Amphipod</name>
    <dbReference type="NCBI Taxonomy" id="294128"/>
    <lineage>
        <taxon>Eukaryota</taxon>
        <taxon>Metazoa</taxon>
        <taxon>Ecdysozoa</taxon>
        <taxon>Arthropoda</taxon>
        <taxon>Crustacea</taxon>
        <taxon>Multicrustacea</taxon>
        <taxon>Malacostraca</taxon>
        <taxon>Eumalacostraca</taxon>
        <taxon>Peracarida</taxon>
        <taxon>Amphipoda</taxon>
        <taxon>Senticaudata</taxon>
        <taxon>Talitrida</taxon>
        <taxon>Talitroidea</taxon>
        <taxon>Hyalellidae</taxon>
        <taxon>Hyalella</taxon>
    </lineage>
</organism>
<feature type="compositionally biased region" description="Low complexity" evidence="7">
    <location>
        <begin position="10"/>
        <end position="24"/>
    </location>
</feature>
<evidence type="ECO:0000256" key="6">
    <source>
        <dbReference type="RuleBase" id="RU000354"/>
    </source>
</evidence>
<feature type="compositionally biased region" description="Polar residues" evidence="7">
    <location>
        <begin position="46"/>
        <end position="56"/>
    </location>
</feature>
<evidence type="ECO:0000259" key="8">
    <source>
        <dbReference type="PROSITE" id="PS51362"/>
    </source>
</evidence>
<dbReference type="Gene3D" id="2.60.120.970">
    <property type="match status" value="1"/>
</dbReference>
<dbReference type="AlphaFoldDB" id="A0A8B7NH47"/>
<dbReference type="GO" id="GO:0005125">
    <property type="term" value="F:cytokine activity"/>
    <property type="evidence" value="ECO:0007669"/>
    <property type="project" value="TreeGrafter"/>
</dbReference>
<dbReference type="PROSITE" id="PS00250">
    <property type="entry name" value="TGF_BETA_1"/>
    <property type="match status" value="1"/>
</dbReference>
<evidence type="ECO:0000256" key="7">
    <source>
        <dbReference type="SAM" id="MobiDB-lite"/>
    </source>
</evidence>
<keyword evidence="9" id="KW-1185">Reference proteome</keyword>
<feature type="compositionally biased region" description="Basic and acidic residues" evidence="7">
    <location>
        <begin position="57"/>
        <end position="70"/>
    </location>
</feature>
<evidence type="ECO:0000313" key="10">
    <source>
        <dbReference type="RefSeq" id="XP_018012949.2"/>
    </source>
</evidence>
<dbReference type="RefSeq" id="XP_018012949.2">
    <property type="nucleotide sequence ID" value="XM_018157460.2"/>
</dbReference>
<feature type="domain" description="TGF-beta family profile" evidence="8">
    <location>
        <begin position="501"/>
        <end position="633"/>
    </location>
</feature>
<comment type="subcellular location">
    <subcellularLocation>
        <location evidence="1">Secreted</location>
    </subcellularLocation>
</comment>
<dbReference type="InterPro" id="IPR001839">
    <property type="entry name" value="TGF-b_C"/>
</dbReference>
<dbReference type="Proteomes" id="UP000694843">
    <property type="component" value="Unplaced"/>
</dbReference>
<evidence type="ECO:0000256" key="4">
    <source>
        <dbReference type="ARBA" id="ARBA00023030"/>
    </source>
</evidence>
<feature type="region of interest" description="Disordered" evidence="7">
    <location>
        <begin position="1"/>
        <end position="27"/>
    </location>
</feature>
<feature type="region of interest" description="Disordered" evidence="7">
    <location>
        <begin position="173"/>
        <end position="240"/>
    </location>
</feature>
<dbReference type="GO" id="GO:0005615">
    <property type="term" value="C:extracellular space"/>
    <property type="evidence" value="ECO:0007669"/>
    <property type="project" value="TreeGrafter"/>
</dbReference>
<feature type="compositionally biased region" description="Acidic residues" evidence="7">
    <location>
        <begin position="124"/>
        <end position="135"/>
    </location>
</feature>
<dbReference type="InterPro" id="IPR029034">
    <property type="entry name" value="Cystine-knot_cytokine"/>
</dbReference>
<comment type="similarity">
    <text evidence="2 6">Belongs to the TGF-beta family.</text>
</comment>
<dbReference type="GO" id="GO:0008083">
    <property type="term" value="F:growth factor activity"/>
    <property type="evidence" value="ECO:0007669"/>
    <property type="project" value="UniProtKB-KW"/>
</dbReference>
<gene>
    <name evidence="10" type="primary">LOC108670017</name>
</gene>
<evidence type="ECO:0000256" key="2">
    <source>
        <dbReference type="ARBA" id="ARBA00006656"/>
    </source>
</evidence>
<feature type="compositionally biased region" description="Basic and acidic residues" evidence="7">
    <location>
        <begin position="136"/>
        <end position="161"/>
    </location>
</feature>
<sequence>MITLSRDVNHTNQTLLNNHNTDNDVATSDQRTFNDVLAGDVQAVVSSSDVNNSGTDVTRKNDHERNVRSDDELDGQNIDLHVHRTRADIVAEAEMSPLSGNGRSSEIEAYEADTKMNAHSDPNENYDESDVYDDNTDIRKVHESDVYDDNTESRNVRETDVYDDHTDLRNVRETDLYDDNTDTRNVHETDLYDDNTDPDSVRETDVLNDTELYPDGDAVVSPSAGASRPKRAPPPEDAGLPLWSLREQEVLKRRILDGLGMRSAPPKHVYNVTKEEYEAAYAEYLRAVALEEEREEQLAEARYRSLYPDDDHDELNEDEDIVDGTWDDDKQDDTALAKYEFYSTKISRPSRGRARRSLPNGDRIAHFHVTVPMSVDDIQVVWAKGTFFKKGNPNTRSDDPKTVFMQLYRIDDIKRFRAKHKSGGPGKDQLLSSFNLTVTGDETLEVNMTEAVKSWLESSKSDTGVLIRCPDCMALGVQIRTGGTSHVPTLHVQTRLSATRRVKRSRELRRATRVKLRQLGDCKDGPHDTRHPNRCCKRSMTVRFDDLPGFDFIAAPKDFDAYYCSGKCPPRYNPANEHALLQSLINMQKKKEVPRPCCAPTDLKGLYILHYDHSGKLKTVLWRDVIVTECGCT</sequence>
<dbReference type="CDD" id="cd13755">
    <property type="entry name" value="TGF_beta_maverick"/>
    <property type="match status" value="1"/>
</dbReference>
<keyword evidence="5" id="KW-1015">Disulfide bond</keyword>
<evidence type="ECO:0000313" key="9">
    <source>
        <dbReference type="Proteomes" id="UP000694843"/>
    </source>
</evidence>
<keyword evidence="4 6" id="KW-0339">Growth factor</keyword>
<proteinExistence type="inferred from homology"/>
<dbReference type="KEGG" id="hazt:108670017"/>
<dbReference type="OMA" id="RKNDHER"/>
<dbReference type="InterPro" id="IPR017948">
    <property type="entry name" value="TGFb_CS"/>
</dbReference>
<dbReference type="PANTHER" id="PTHR11848">
    <property type="entry name" value="TGF-BETA FAMILY"/>
    <property type="match status" value="1"/>
</dbReference>
<protein>
    <submittedName>
        <fullName evidence="10">Growth/differentiation factor 11</fullName>
    </submittedName>
</protein>
<dbReference type="PANTHER" id="PTHR11848:SF119">
    <property type="entry name" value="TGF-BETA FAMILY PROFILE DOMAIN-CONTAINING PROTEIN"/>
    <property type="match status" value="1"/>
</dbReference>
<evidence type="ECO:0000256" key="1">
    <source>
        <dbReference type="ARBA" id="ARBA00004613"/>
    </source>
</evidence>